<comment type="pathway">
    <text evidence="1 9">Metabolic intermediate biosynthesis; chorismate biosynthesis; chorismate from D-erythrose 4-phosphate and phosphoenolpyruvate: step 4/7.</text>
</comment>
<feature type="binding site" evidence="9">
    <location>
        <begin position="135"/>
        <end position="139"/>
    </location>
    <ligand>
        <name>NADP(+)</name>
        <dbReference type="ChEBI" id="CHEBI:58349"/>
    </ligand>
</feature>
<dbReference type="HAMAP" id="MF_00222">
    <property type="entry name" value="Shikimate_DH_AroE"/>
    <property type="match status" value="1"/>
</dbReference>
<feature type="binding site" evidence="9">
    <location>
        <position position="252"/>
    </location>
    <ligand>
        <name>NADP(+)</name>
        <dbReference type="ChEBI" id="CHEBI:58349"/>
    </ligand>
</feature>
<feature type="binding site" evidence="9">
    <location>
        <position position="86"/>
    </location>
    <ligand>
        <name>NADP(+)</name>
        <dbReference type="ChEBI" id="CHEBI:58349"/>
    </ligand>
</feature>
<dbReference type="InterPro" id="IPR013708">
    <property type="entry name" value="Shikimate_DH-bd_N"/>
</dbReference>
<dbReference type="Gene3D" id="3.40.50.720">
    <property type="entry name" value="NAD(P)-binding Rossmann-like Domain"/>
    <property type="match status" value="1"/>
</dbReference>
<dbReference type="PANTHER" id="PTHR21089:SF1">
    <property type="entry name" value="BIFUNCTIONAL 3-DEHYDROQUINATE DEHYDRATASE_SHIKIMATE DEHYDROGENASE, CHLOROPLASTIC"/>
    <property type="match status" value="1"/>
</dbReference>
<comment type="subunit">
    <text evidence="2 9">Homodimer.</text>
</comment>
<comment type="pathway">
    <text evidence="8">Aromatic compound metabolism; 3,4-dihydroxybenzoate biosynthesis; 3-dehydroquinate from D-quinate (NAD(+) route).</text>
</comment>
<feature type="binding site" evidence="9">
    <location>
        <position position="231"/>
    </location>
    <ligand>
        <name>shikimate</name>
        <dbReference type="ChEBI" id="CHEBI:36208"/>
    </ligand>
</feature>
<comment type="catalytic activity">
    <reaction evidence="7">
        <text>shikimate + NAD(+) = 3-dehydroshikimate + NADH + H(+)</text>
        <dbReference type="Rhea" id="RHEA:17741"/>
        <dbReference type="ChEBI" id="CHEBI:15378"/>
        <dbReference type="ChEBI" id="CHEBI:16630"/>
        <dbReference type="ChEBI" id="CHEBI:36208"/>
        <dbReference type="ChEBI" id="CHEBI:57540"/>
        <dbReference type="ChEBI" id="CHEBI:57945"/>
    </reaction>
</comment>
<keyword evidence="13" id="KW-1185">Reference proteome</keyword>
<evidence type="ECO:0000256" key="3">
    <source>
        <dbReference type="ARBA" id="ARBA00022605"/>
    </source>
</evidence>
<dbReference type="GO" id="GO:0009073">
    <property type="term" value="P:aromatic amino acid family biosynthetic process"/>
    <property type="evidence" value="ECO:0007669"/>
    <property type="project" value="UniProtKB-KW"/>
</dbReference>
<dbReference type="GO" id="GO:0030266">
    <property type="term" value="F:quinate 3-dehydrogenase (NAD+) activity"/>
    <property type="evidence" value="ECO:0007669"/>
    <property type="project" value="UniProtKB-EC"/>
</dbReference>
<dbReference type="UniPathway" id="UPA00053">
    <property type="reaction ID" value="UER00087"/>
</dbReference>
<evidence type="ECO:0000313" key="13">
    <source>
        <dbReference type="Proteomes" id="UP000650224"/>
    </source>
</evidence>
<evidence type="ECO:0000256" key="9">
    <source>
        <dbReference type="HAMAP-Rule" id="MF_00222"/>
    </source>
</evidence>
<keyword evidence="9" id="KW-0521">NADP</keyword>
<evidence type="ECO:0000256" key="4">
    <source>
        <dbReference type="ARBA" id="ARBA00023002"/>
    </source>
</evidence>
<keyword evidence="3 9" id="KW-0028">Amino-acid biosynthesis</keyword>
<evidence type="ECO:0000259" key="11">
    <source>
        <dbReference type="Pfam" id="PF18317"/>
    </source>
</evidence>
<protein>
    <recommendedName>
        <fullName evidence="9">Shikimate dehydrogenase (NADP(+))</fullName>
        <shortName evidence="9">SDH</shortName>
        <ecNumber evidence="9">1.1.1.25</ecNumber>
    </recommendedName>
</protein>
<feature type="domain" description="SDH C-terminal" evidence="11">
    <location>
        <begin position="252"/>
        <end position="280"/>
    </location>
</feature>
<comment type="similarity">
    <text evidence="9">Belongs to the shikimate dehydrogenase family.</text>
</comment>
<comment type="catalytic activity">
    <reaction evidence="6">
        <text>L-quinate + NAD(+) = 3-dehydroquinate + NADH + H(+)</text>
        <dbReference type="Rhea" id="RHEA:22364"/>
        <dbReference type="ChEBI" id="CHEBI:15378"/>
        <dbReference type="ChEBI" id="CHEBI:29751"/>
        <dbReference type="ChEBI" id="CHEBI:32364"/>
        <dbReference type="ChEBI" id="CHEBI:57540"/>
        <dbReference type="ChEBI" id="CHEBI:57945"/>
        <dbReference type="EC" id="1.1.1.24"/>
    </reaction>
</comment>
<dbReference type="GO" id="GO:0008652">
    <property type="term" value="P:amino acid biosynthetic process"/>
    <property type="evidence" value="ECO:0007669"/>
    <property type="project" value="UniProtKB-KW"/>
</dbReference>
<dbReference type="EMBL" id="JACSPR010000011">
    <property type="protein sequence ID" value="MBD8031129.1"/>
    <property type="molecule type" value="Genomic_DNA"/>
</dbReference>
<dbReference type="InterPro" id="IPR041121">
    <property type="entry name" value="SDH_C"/>
</dbReference>
<dbReference type="InterPro" id="IPR022893">
    <property type="entry name" value="Shikimate_DH_fam"/>
</dbReference>
<dbReference type="PANTHER" id="PTHR21089">
    <property type="entry name" value="SHIKIMATE DEHYDROGENASE"/>
    <property type="match status" value="1"/>
</dbReference>
<evidence type="ECO:0000259" key="10">
    <source>
        <dbReference type="Pfam" id="PF08501"/>
    </source>
</evidence>
<dbReference type="Gene3D" id="3.40.50.10860">
    <property type="entry name" value="Leucine Dehydrogenase, chain A, domain 1"/>
    <property type="match status" value="1"/>
</dbReference>
<dbReference type="NCBIfam" id="NF009201">
    <property type="entry name" value="PRK12549.1"/>
    <property type="match status" value="1"/>
</dbReference>
<dbReference type="GO" id="GO:0019632">
    <property type="term" value="P:shikimate metabolic process"/>
    <property type="evidence" value="ECO:0007669"/>
    <property type="project" value="UniProtKB-ARBA"/>
</dbReference>
<evidence type="ECO:0000313" key="12">
    <source>
        <dbReference type="EMBL" id="MBD8031129.1"/>
    </source>
</evidence>
<dbReference type="FunFam" id="3.40.50.720:FF:000086">
    <property type="entry name" value="Quinate/shikimate dehydrogenase"/>
    <property type="match status" value="1"/>
</dbReference>
<reference evidence="12 13" key="1">
    <citation type="submission" date="2020-08" db="EMBL/GenBank/DDBJ databases">
        <title>A Genomic Blueprint of the Chicken Gut Microbiome.</title>
        <authorList>
            <person name="Gilroy R."/>
            <person name="Ravi A."/>
            <person name="Getino M."/>
            <person name="Pursley I."/>
            <person name="Horton D.L."/>
            <person name="Alikhan N.-F."/>
            <person name="Baker D."/>
            <person name="Gharbi K."/>
            <person name="Hall N."/>
            <person name="Watson M."/>
            <person name="Adriaenssens E.M."/>
            <person name="Foster-Nyarko E."/>
            <person name="Jarju S."/>
            <person name="Secka A."/>
            <person name="Antonio M."/>
            <person name="Oren A."/>
            <person name="Chaudhuri R."/>
            <person name="La Ragione R.M."/>
            <person name="Hildebrand F."/>
            <person name="Pallen M.J."/>
        </authorList>
    </citation>
    <scope>NUCLEOTIDE SEQUENCE [LARGE SCALE GENOMIC DNA]</scope>
    <source>
        <strain evidence="12 13">Sa1YVA5</strain>
    </source>
</reference>
<feature type="domain" description="Shikimate dehydrogenase substrate binding N-terminal" evidence="10">
    <location>
        <begin position="10"/>
        <end position="97"/>
    </location>
</feature>
<evidence type="ECO:0000256" key="2">
    <source>
        <dbReference type="ARBA" id="ARBA00011738"/>
    </source>
</evidence>
<proteinExistence type="inferred from homology"/>
<evidence type="ECO:0000256" key="7">
    <source>
        <dbReference type="ARBA" id="ARBA00052329"/>
    </source>
</evidence>
<dbReference type="GO" id="GO:0050661">
    <property type="term" value="F:NADP binding"/>
    <property type="evidence" value="ECO:0007669"/>
    <property type="project" value="TreeGrafter"/>
</dbReference>
<keyword evidence="5 9" id="KW-0057">Aromatic amino acid biosynthesis</keyword>
<dbReference type="CDD" id="cd01065">
    <property type="entry name" value="NAD_bind_Shikimate_DH"/>
    <property type="match status" value="1"/>
</dbReference>
<comment type="function">
    <text evidence="9">Involved in the biosynthesis of the chorismate, which leads to the biosynthesis of aromatic amino acids. Catalyzes the reversible NADPH linked reduction of 3-dehydroshikimate (DHSA) to yield shikimate (SA).</text>
</comment>
<feature type="binding site" evidence="9">
    <location>
        <position position="111"/>
    </location>
    <ligand>
        <name>shikimate</name>
        <dbReference type="ChEBI" id="CHEBI:36208"/>
    </ligand>
</feature>
<dbReference type="InterPro" id="IPR046346">
    <property type="entry name" value="Aminoacid_DH-like_N_sf"/>
</dbReference>
<dbReference type="Pfam" id="PF18317">
    <property type="entry name" value="SDH_C"/>
    <property type="match status" value="1"/>
</dbReference>
<feature type="binding site" evidence="9">
    <location>
        <position position="70"/>
    </location>
    <ligand>
        <name>shikimate</name>
        <dbReference type="ChEBI" id="CHEBI:36208"/>
    </ligand>
</feature>
<dbReference type="GO" id="GO:0009423">
    <property type="term" value="P:chorismate biosynthetic process"/>
    <property type="evidence" value="ECO:0007669"/>
    <property type="project" value="UniProtKB-UniRule"/>
</dbReference>
<feature type="binding site" evidence="9">
    <location>
        <position position="229"/>
    </location>
    <ligand>
        <name>NADP(+)</name>
        <dbReference type="ChEBI" id="CHEBI:58349"/>
    </ligand>
</feature>
<dbReference type="Pfam" id="PF08501">
    <property type="entry name" value="Shikimate_dh_N"/>
    <property type="match status" value="1"/>
</dbReference>
<dbReference type="SUPFAM" id="SSF53223">
    <property type="entry name" value="Aminoacid dehydrogenase-like, N-terminal domain"/>
    <property type="match status" value="1"/>
</dbReference>
<organism evidence="12 13">
    <name type="scientific">Corynebacterium gallinarum</name>
    <dbReference type="NCBI Taxonomy" id="2762214"/>
    <lineage>
        <taxon>Bacteria</taxon>
        <taxon>Bacillati</taxon>
        <taxon>Actinomycetota</taxon>
        <taxon>Actinomycetes</taxon>
        <taxon>Mycobacteriales</taxon>
        <taxon>Corynebacteriaceae</taxon>
        <taxon>Corynebacterium</taxon>
    </lineage>
</organism>
<dbReference type="GO" id="GO:0005829">
    <property type="term" value="C:cytosol"/>
    <property type="evidence" value="ECO:0007669"/>
    <property type="project" value="TreeGrafter"/>
</dbReference>
<dbReference type="SUPFAM" id="SSF51735">
    <property type="entry name" value="NAD(P)-binding Rossmann-fold domains"/>
    <property type="match status" value="1"/>
</dbReference>
<comment type="catalytic activity">
    <reaction evidence="9">
        <text>shikimate + NADP(+) = 3-dehydroshikimate + NADPH + H(+)</text>
        <dbReference type="Rhea" id="RHEA:17737"/>
        <dbReference type="ChEBI" id="CHEBI:15378"/>
        <dbReference type="ChEBI" id="CHEBI:16630"/>
        <dbReference type="ChEBI" id="CHEBI:36208"/>
        <dbReference type="ChEBI" id="CHEBI:57783"/>
        <dbReference type="ChEBI" id="CHEBI:58349"/>
        <dbReference type="EC" id="1.1.1.25"/>
    </reaction>
</comment>
<evidence type="ECO:0000256" key="1">
    <source>
        <dbReference type="ARBA" id="ARBA00004871"/>
    </source>
</evidence>
<evidence type="ECO:0000256" key="8">
    <source>
        <dbReference type="ARBA" id="ARBA00060613"/>
    </source>
</evidence>
<dbReference type="NCBIfam" id="NF001319">
    <property type="entry name" value="PRK00258.3-3"/>
    <property type="match status" value="1"/>
</dbReference>
<comment type="caution">
    <text evidence="12">The sequence shown here is derived from an EMBL/GenBank/DDBJ whole genome shotgun (WGS) entry which is preliminary data.</text>
</comment>
<feature type="binding site" evidence="9">
    <location>
        <position position="95"/>
    </location>
    <ligand>
        <name>shikimate</name>
        <dbReference type="ChEBI" id="CHEBI:36208"/>
    </ligand>
</feature>
<gene>
    <name evidence="9" type="primary">aroE</name>
    <name evidence="12" type="ORF">H9627_12510</name>
</gene>
<accession>A0A8I0LGC6</accession>
<comment type="caution">
    <text evidence="9">Lacks conserved residue(s) required for the propagation of feature annotation.</text>
</comment>
<feature type="active site" description="Proton acceptor" evidence="9">
    <location>
        <position position="74"/>
    </location>
</feature>
<dbReference type="GO" id="GO:0004764">
    <property type="term" value="F:shikimate 3-dehydrogenase (NADP+) activity"/>
    <property type="evidence" value="ECO:0007669"/>
    <property type="project" value="UniProtKB-UniRule"/>
</dbReference>
<feature type="binding site" evidence="9">
    <location>
        <begin position="18"/>
        <end position="20"/>
    </location>
    <ligand>
        <name>shikimate</name>
        <dbReference type="ChEBI" id="CHEBI:36208"/>
    </ligand>
</feature>
<feature type="binding site" evidence="9">
    <location>
        <position position="259"/>
    </location>
    <ligand>
        <name>shikimate</name>
        <dbReference type="ChEBI" id="CHEBI:36208"/>
    </ligand>
</feature>
<keyword evidence="4 9" id="KW-0560">Oxidoreductase</keyword>
<dbReference type="InterPro" id="IPR036291">
    <property type="entry name" value="NAD(P)-bd_dom_sf"/>
</dbReference>
<sequence length="290" mass="30311">MPRDSLLLGLIGQGLTLSRTPALHEAEGLANGRATVYRRLDTLTDPLRGKSLAEILDAARITGFNGLNITHPYKQEVLPLLDGVSDQAAQLGSVNTVVISPEGRLTGYNTDTSGFARGLEEGLGGVPMATAVQVGAGGVGNAVAYALATHGVEHLYVADLEPARAQALAESINEIVGRKAVEGIGLDGIEETIAGASGVVNATPMGTLHHPGTAFDTSCLTPDHWVADVVYMPVETQLLADARARGCRTLDGTRMAVYQAVDAFELFTGIAPSPERMRQTFLSLGLASAQ</sequence>
<dbReference type="Proteomes" id="UP000650224">
    <property type="component" value="Unassembled WGS sequence"/>
</dbReference>
<dbReference type="RefSeq" id="WP_191734372.1">
    <property type="nucleotide sequence ID" value="NZ_JACSPR010000011.1"/>
</dbReference>
<evidence type="ECO:0000256" key="6">
    <source>
        <dbReference type="ARBA" id="ARBA00051639"/>
    </source>
</evidence>
<dbReference type="EC" id="1.1.1.25" evidence="9"/>
<dbReference type="AlphaFoldDB" id="A0A8I0LGC6"/>
<evidence type="ECO:0000256" key="5">
    <source>
        <dbReference type="ARBA" id="ARBA00023141"/>
    </source>
</evidence>
<name>A0A8I0LGC6_9CORY</name>